<keyword evidence="2" id="KW-1185">Reference proteome</keyword>
<sequence length="244" mass="27727">MAKLVMVQHHHQKHPSFSLLSSSLPDFNGIKLYNQLQGELMCLLSLITNIWMQYKKKLWQQKGALPIITSSAKKILMGGNEFVDNLSSKLQAKEGHQTRAFAVTRRNAMALLLSGYFLSELSMHGIAFAQQSIGLREYIDTFDGYQFNYPQNWIQVRGAGADIFFRDPYVLDENLSVELSSPSSSKYKTIEDLGPPEEAGKKVLKQYLTEFMSTRLGVRRESNILSTSSRVADDGRTYYQVEVR</sequence>
<proteinExistence type="predicted"/>
<dbReference type="Proteomes" id="UP001652623">
    <property type="component" value="Chromosome 10"/>
</dbReference>
<organism evidence="2 3">
    <name type="scientific">Ziziphus jujuba</name>
    <name type="common">Chinese jujube</name>
    <name type="synonym">Ziziphus sativa</name>
    <dbReference type="NCBI Taxonomy" id="326968"/>
    <lineage>
        <taxon>Eukaryota</taxon>
        <taxon>Viridiplantae</taxon>
        <taxon>Streptophyta</taxon>
        <taxon>Embryophyta</taxon>
        <taxon>Tracheophyta</taxon>
        <taxon>Spermatophyta</taxon>
        <taxon>Magnoliopsida</taxon>
        <taxon>eudicotyledons</taxon>
        <taxon>Gunneridae</taxon>
        <taxon>Pentapetalae</taxon>
        <taxon>rosids</taxon>
        <taxon>fabids</taxon>
        <taxon>Rosales</taxon>
        <taxon>Rhamnaceae</taxon>
        <taxon>Paliureae</taxon>
        <taxon>Ziziphus</taxon>
    </lineage>
</organism>
<dbReference type="RefSeq" id="XP_048323735.1">
    <property type="nucleotide sequence ID" value="XM_048467778.2"/>
</dbReference>
<dbReference type="Pfam" id="PF01789">
    <property type="entry name" value="PsbP"/>
    <property type="match status" value="1"/>
</dbReference>
<dbReference type="NCBIfam" id="NF040946">
    <property type="entry name" value="PSII_PsbP"/>
    <property type="match status" value="1"/>
</dbReference>
<accession>A0ABM3I9B8</accession>
<dbReference type="SUPFAM" id="SSF55724">
    <property type="entry name" value="Mog1p/PsbP-like"/>
    <property type="match status" value="1"/>
</dbReference>
<evidence type="ECO:0000313" key="2">
    <source>
        <dbReference type="Proteomes" id="UP001652623"/>
    </source>
</evidence>
<gene>
    <name evidence="3" type="primary">LOC107411722</name>
</gene>
<dbReference type="PANTHER" id="PTHR31407:SF15">
    <property type="entry name" value="PSBP DOMAIN-CONTAINING PROTEIN 1, CHLOROPLASTIC"/>
    <property type="match status" value="1"/>
</dbReference>
<dbReference type="GeneID" id="107411722"/>
<feature type="domain" description="PsbP C-terminal" evidence="1">
    <location>
        <begin position="134"/>
        <end position="243"/>
    </location>
</feature>
<name>A0ABM3I9B8_ZIZJJ</name>
<evidence type="ECO:0000313" key="3">
    <source>
        <dbReference type="RefSeq" id="XP_048323735.1"/>
    </source>
</evidence>
<evidence type="ECO:0000259" key="1">
    <source>
        <dbReference type="Pfam" id="PF01789"/>
    </source>
</evidence>
<protein>
    <submittedName>
        <fullName evidence="3">PsbP domain-containing protein 1, chloroplastic isoform X3</fullName>
    </submittedName>
</protein>
<dbReference type="PANTHER" id="PTHR31407">
    <property type="match status" value="1"/>
</dbReference>
<dbReference type="InterPro" id="IPR002683">
    <property type="entry name" value="PsbP_C"/>
</dbReference>
<dbReference type="InterPro" id="IPR016123">
    <property type="entry name" value="Mog1/PsbP_a/b/a-sand"/>
</dbReference>
<reference evidence="3" key="1">
    <citation type="submission" date="2025-08" db="UniProtKB">
        <authorList>
            <consortium name="RefSeq"/>
        </authorList>
    </citation>
    <scope>IDENTIFICATION</scope>
    <source>
        <tissue evidence="3">Seedling</tissue>
    </source>
</reference>
<dbReference type="Gene3D" id="3.40.1000.10">
    <property type="entry name" value="Mog1/PsbP, alpha/beta/alpha sandwich"/>
    <property type="match status" value="1"/>
</dbReference>